<dbReference type="PANTHER" id="PTHR32322">
    <property type="entry name" value="INNER MEMBRANE TRANSPORTER"/>
    <property type="match status" value="1"/>
</dbReference>
<dbReference type="InterPro" id="IPR050638">
    <property type="entry name" value="AA-Vitamin_Transporters"/>
</dbReference>
<dbReference type="PANTHER" id="PTHR32322:SF18">
    <property type="entry name" value="S-ADENOSYLMETHIONINE_S-ADENOSYLHOMOCYSTEINE TRANSPORTER"/>
    <property type="match status" value="1"/>
</dbReference>
<dbReference type="OrthoDB" id="6311298at2"/>
<accession>A0A4R9LKM3</accession>
<feature type="domain" description="EamA" evidence="7">
    <location>
        <begin position="151"/>
        <end position="287"/>
    </location>
</feature>
<keyword evidence="3 6" id="KW-0812">Transmembrane</keyword>
<dbReference type="InterPro" id="IPR037185">
    <property type="entry name" value="EmrE-like"/>
</dbReference>
<comment type="caution">
    <text evidence="8">The sequence shown here is derived from an EMBL/GenBank/DDBJ whole genome shotgun (WGS) entry which is preliminary data.</text>
</comment>
<dbReference type="GO" id="GO:0005886">
    <property type="term" value="C:plasma membrane"/>
    <property type="evidence" value="ECO:0007669"/>
    <property type="project" value="UniProtKB-SubCell"/>
</dbReference>
<evidence type="ECO:0000256" key="4">
    <source>
        <dbReference type="ARBA" id="ARBA00022989"/>
    </source>
</evidence>
<proteinExistence type="predicted"/>
<dbReference type="Proteomes" id="UP000298264">
    <property type="component" value="Unassembled WGS sequence"/>
</dbReference>
<dbReference type="SUPFAM" id="SSF103481">
    <property type="entry name" value="Multidrug resistance efflux transporter EmrE"/>
    <property type="match status" value="2"/>
</dbReference>
<evidence type="ECO:0000313" key="8">
    <source>
        <dbReference type="EMBL" id="TGN06473.1"/>
    </source>
</evidence>
<keyword evidence="5 6" id="KW-0472">Membrane</keyword>
<gene>
    <name evidence="8" type="ORF">EHS11_19160</name>
</gene>
<feature type="transmembrane region" description="Helical" evidence="6">
    <location>
        <begin position="244"/>
        <end position="264"/>
    </location>
</feature>
<keyword evidence="4 6" id="KW-1133">Transmembrane helix</keyword>
<evidence type="ECO:0000256" key="6">
    <source>
        <dbReference type="SAM" id="Phobius"/>
    </source>
</evidence>
<keyword evidence="9" id="KW-1185">Reference proteome</keyword>
<name>A0A4R9LKM3_9LEPT</name>
<comment type="subcellular location">
    <subcellularLocation>
        <location evidence="1">Cell membrane</location>
        <topology evidence="1">Multi-pass membrane protein</topology>
    </subcellularLocation>
</comment>
<feature type="transmembrane region" description="Helical" evidence="6">
    <location>
        <begin position="214"/>
        <end position="237"/>
    </location>
</feature>
<keyword evidence="2" id="KW-1003">Cell membrane</keyword>
<dbReference type="EMBL" id="RQHV01000066">
    <property type="protein sequence ID" value="TGN06473.1"/>
    <property type="molecule type" value="Genomic_DNA"/>
</dbReference>
<evidence type="ECO:0000256" key="3">
    <source>
        <dbReference type="ARBA" id="ARBA00022692"/>
    </source>
</evidence>
<evidence type="ECO:0000256" key="5">
    <source>
        <dbReference type="ARBA" id="ARBA00023136"/>
    </source>
</evidence>
<feature type="transmembrane region" description="Helical" evidence="6">
    <location>
        <begin position="94"/>
        <end position="113"/>
    </location>
</feature>
<protein>
    <submittedName>
        <fullName evidence="8">DMT family transporter</fullName>
    </submittedName>
</protein>
<feature type="transmembrane region" description="Helical" evidence="6">
    <location>
        <begin position="270"/>
        <end position="287"/>
    </location>
</feature>
<dbReference type="AlphaFoldDB" id="A0A4R9LKM3"/>
<sequence length="301" mass="33448">MNIKFLLLLILAMVSWGISWPIAKLVATLLPIHVLVFWRFLVTFLSVIPLLYFLKIPFLLKSGRDYLNVLIGGVIYTLYGQFFFLGLVNGLPGAGGVLVTTLNPIITFLIVALIQKKKINKRQSLGLFFGLIGGLVILKIWQFSIGSLIQSGNLFFLLCAFTWATLSLNSQKTGESMSPIVYSLYVYFVGSVIEFFFAFRDPAILQVFEFGWNFWLSIAYLSIVSTTFGTTVYFYAAAKLGSQIASSFIFIVPLSAFLSSVFIVNEPIQLPVLIGGGLAILAVYLINSKRKDVTIESLVEN</sequence>
<reference evidence="8" key="1">
    <citation type="journal article" date="2019" name="PLoS Negl. Trop. Dis.">
        <title>Revisiting the worldwide diversity of Leptospira species in the environment.</title>
        <authorList>
            <person name="Vincent A.T."/>
            <person name="Schiettekatte O."/>
            <person name="Bourhy P."/>
            <person name="Veyrier F.J."/>
            <person name="Picardeau M."/>
        </authorList>
    </citation>
    <scope>NUCLEOTIDE SEQUENCE [LARGE SCALE GENOMIC DNA]</scope>
    <source>
        <strain evidence="8">201400974</strain>
    </source>
</reference>
<feature type="transmembrane region" description="Helical" evidence="6">
    <location>
        <begin position="125"/>
        <end position="142"/>
    </location>
</feature>
<feature type="transmembrane region" description="Helical" evidence="6">
    <location>
        <begin position="66"/>
        <end position="88"/>
    </location>
</feature>
<evidence type="ECO:0000259" key="7">
    <source>
        <dbReference type="Pfam" id="PF00892"/>
    </source>
</evidence>
<dbReference type="RefSeq" id="WP_135765995.1">
    <property type="nucleotide sequence ID" value="NZ_RQHV01000066.1"/>
</dbReference>
<evidence type="ECO:0000256" key="1">
    <source>
        <dbReference type="ARBA" id="ARBA00004651"/>
    </source>
</evidence>
<evidence type="ECO:0000256" key="2">
    <source>
        <dbReference type="ARBA" id="ARBA00022475"/>
    </source>
</evidence>
<feature type="transmembrane region" description="Helical" evidence="6">
    <location>
        <begin position="35"/>
        <end position="54"/>
    </location>
</feature>
<feature type="domain" description="EamA" evidence="7">
    <location>
        <begin position="6"/>
        <end position="138"/>
    </location>
</feature>
<dbReference type="Pfam" id="PF00892">
    <property type="entry name" value="EamA"/>
    <property type="match status" value="2"/>
</dbReference>
<feature type="transmembrane region" description="Helical" evidence="6">
    <location>
        <begin position="180"/>
        <end position="199"/>
    </location>
</feature>
<feature type="transmembrane region" description="Helical" evidence="6">
    <location>
        <begin position="148"/>
        <end position="168"/>
    </location>
</feature>
<evidence type="ECO:0000313" key="9">
    <source>
        <dbReference type="Proteomes" id="UP000298264"/>
    </source>
</evidence>
<dbReference type="InterPro" id="IPR000620">
    <property type="entry name" value="EamA_dom"/>
</dbReference>
<organism evidence="8 9">
    <name type="scientific">Leptospira ilyithenensis</name>
    <dbReference type="NCBI Taxonomy" id="2484901"/>
    <lineage>
        <taxon>Bacteria</taxon>
        <taxon>Pseudomonadati</taxon>
        <taxon>Spirochaetota</taxon>
        <taxon>Spirochaetia</taxon>
        <taxon>Leptospirales</taxon>
        <taxon>Leptospiraceae</taxon>
        <taxon>Leptospira</taxon>
    </lineage>
</organism>